<dbReference type="KEGG" id="cel:CELE_K07B1.6"/>
<dbReference type="IntAct" id="H2KZK5">
    <property type="interactions" value="1"/>
</dbReference>
<accession>H2KZK5</accession>
<protein>
    <submittedName>
        <fullName evidence="2">Target Of Splicing</fullName>
    </submittedName>
</protein>
<gene>
    <name evidence="2 4" type="primary">tos-1</name>
    <name evidence="2" type="ORF">CELE_K07B1.6</name>
    <name evidence="4" type="ORF">K07B1.6</name>
</gene>
<evidence type="ECO:0000313" key="3">
    <source>
        <dbReference type="Proteomes" id="UP000001940"/>
    </source>
</evidence>
<name>H2KZK5_CAEEL</name>
<dbReference type="Bgee" id="WBGene00019466">
    <property type="expression patterns" value="Expressed in pharyngeal muscle cell (C elegans) and 4 other cell types or tissues"/>
</dbReference>
<feature type="compositionally biased region" description="Basic residues" evidence="1">
    <location>
        <begin position="69"/>
        <end position="81"/>
    </location>
</feature>
<dbReference type="RefSeq" id="NP_001367721.1">
    <property type="nucleotide sequence ID" value="NM_001380724.3"/>
</dbReference>
<dbReference type="eggNOG" id="ENOG502SDSI">
    <property type="taxonomic scope" value="Eukaryota"/>
</dbReference>
<organism evidence="2 3">
    <name type="scientific">Caenorhabditis elegans</name>
    <dbReference type="NCBI Taxonomy" id="6239"/>
    <lineage>
        <taxon>Eukaryota</taxon>
        <taxon>Metazoa</taxon>
        <taxon>Ecdysozoa</taxon>
        <taxon>Nematoda</taxon>
        <taxon>Chromadorea</taxon>
        <taxon>Rhabditida</taxon>
        <taxon>Rhabditina</taxon>
        <taxon>Rhabditomorpha</taxon>
        <taxon>Rhabditoidea</taxon>
        <taxon>Rhabditidae</taxon>
        <taxon>Peloderinae</taxon>
        <taxon>Caenorhabditis</taxon>
    </lineage>
</organism>
<dbReference type="GeneID" id="3565833"/>
<dbReference type="InParanoid" id="H2KZK5"/>
<dbReference type="FunCoup" id="H2KZK5">
    <property type="interactions" value="204"/>
</dbReference>
<dbReference type="SMR" id="H2KZK5"/>
<evidence type="ECO:0000313" key="2">
    <source>
        <dbReference type="EMBL" id="CCD68618.1"/>
    </source>
</evidence>
<dbReference type="CTD" id="3565833"/>
<proteinExistence type="predicted"/>
<dbReference type="AGR" id="WB:WBGene00019466"/>
<reference evidence="2 3" key="1">
    <citation type="journal article" date="1998" name="Science">
        <title>Genome sequence of the nematode C. elegans: a platform for investigating biology.</title>
        <authorList>
            <consortium name="The C. elegans sequencing consortium"/>
            <person name="Sulson J.E."/>
            <person name="Waterston R."/>
        </authorList>
    </citation>
    <scope>NUCLEOTIDE SEQUENCE [LARGE SCALE GENOMIC DNA]</scope>
    <source>
        <strain evidence="2 3">Bristol N2</strain>
    </source>
</reference>
<dbReference type="PaxDb" id="6239-K07B1.6a.1"/>
<dbReference type="STRING" id="6239.K07B1.6a.2"/>
<feature type="region of interest" description="Disordered" evidence="1">
    <location>
        <begin position="64"/>
        <end position="100"/>
    </location>
</feature>
<keyword evidence="3" id="KW-1185">Reference proteome</keyword>
<dbReference type="EMBL" id="BX284605">
    <property type="protein sequence ID" value="CCD68618.1"/>
    <property type="molecule type" value="Genomic_DNA"/>
</dbReference>
<sequence length="163" mass="18153">MIYGFESSPSSSSSDDDFPVVPEMRPTDLLSLAMKKRRALYNQKERNMRCEVLQTSFITSLCKHMGESRKRHRRGGKKRSRSNSSSSVCSTNSDITPCGVEPNNNVEPLVQNDQHQLCVAEPIAKKAKTSNFMDPFGLEDFFKGISSRSVKGNSTPKSLEDSA</sequence>
<dbReference type="OrthoDB" id="5865307at2759"/>
<evidence type="ECO:0000256" key="1">
    <source>
        <dbReference type="SAM" id="MobiDB-lite"/>
    </source>
</evidence>
<dbReference type="ExpressionAtlas" id="H2KZK5">
    <property type="expression patterns" value="baseline and differential"/>
</dbReference>
<evidence type="ECO:0000313" key="4">
    <source>
        <dbReference type="WormBase" id="K07B1.6a"/>
    </source>
</evidence>
<feature type="region of interest" description="Disordered" evidence="1">
    <location>
        <begin position="1"/>
        <end position="21"/>
    </location>
</feature>
<dbReference type="AlphaFoldDB" id="H2KZK5"/>
<dbReference type="OMA" id="CKHMGES"/>
<dbReference type="WormBase" id="K07B1.6a">
    <property type="protein sequence ID" value="CE11886"/>
    <property type="gene ID" value="WBGene00019466"/>
    <property type="gene designation" value="tos-1"/>
</dbReference>
<dbReference type="Proteomes" id="UP000001940">
    <property type="component" value="Chromosome V"/>
</dbReference>